<evidence type="ECO:0000313" key="4">
    <source>
        <dbReference type="Proteomes" id="UP000231550"/>
    </source>
</evidence>
<name>A0A2H0KS47_9BACT</name>
<dbReference type="Pfam" id="PF02502">
    <property type="entry name" value="LacAB_rpiB"/>
    <property type="match status" value="1"/>
</dbReference>
<feature type="active site" description="Proton donor" evidence="2">
    <location>
        <position position="97"/>
    </location>
</feature>
<proteinExistence type="inferred from homology"/>
<accession>A0A2H0KS47</accession>
<evidence type="ECO:0000256" key="2">
    <source>
        <dbReference type="PIRSR" id="PIRSR005384-1"/>
    </source>
</evidence>
<dbReference type="Gene3D" id="3.40.1400.10">
    <property type="entry name" value="Sugar-phosphate isomerase, RpiB/LacA/LacB"/>
    <property type="match status" value="1"/>
</dbReference>
<comment type="similarity">
    <text evidence="1">Belongs to the LacAB/RpiB family.</text>
</comment>
<organism evidence="3 4">
    <name type="scientific">Candidatus Portnoybacteria bacterium CG11_big_fil_rev_8_21_14_0_20_44_10</name>
    <dbReference type="NCBI Taxonomy" id="1974818"/>
    <lineage>
        <taxon>Bacteria</taxon>
        <taxon>Candidatus Portnoyibacteriota</taxon>
    </lineage>
</organism>
<evidence type="ECO:0000313" key="3">
    <source>
        <dbReference type="EMBL" id="PIQ74105.1"/>
    </source>
</evidence>
<evidence type="ECO:0000256" key="1">
    <source>
        <dbReference type="ARBA" id="ARBA00008754"/>
    </source>
</evidence>
<dbReference type="GO" id="GO:0019316">
    <property type="term" value="P:D-allose catabolic process"/>
    <property type="evidence" value="ECO:0007669"/>
    <property type="project" value="TreeGrafter"/>
</dbReference>
<sequence>MLYIASDHAGYQLKEEIKRYLQLLNYSFEDLGPKEFDPNDDYPDFAFAVAKKVADEGGEGILFCGTGQGVCLAANKIRGIRAVSAYDEFMARQAKEHLDSNILCLGGRVSDAEMAKKIVKTWLDTGFSGEERHERRLGKIEEMENGQK</sequence>
<dbReference type="PANTHER" id="PTHR30345">
    <property type="entry name" value="RIBOSE-5-PHOSPHATE ISOMERASE B"/>
    <property type="match status" value="1"/>
</dbReference>
<dbReference type="InterPro" id="IPR003500">
    <property type="entry name" value="RpiB_LacA_LacB"/>
</dbReference>
<dbReference type="GO" id="GO:0009052">
    <property type="term" value="P:pentose-phosphate shunt, non-oxidative branch"/>
    <property type="evidence" value="ECO:0007669"/>
    <property type="project" value="TreeGrafter"/>
</dbReference>
<dbReference type="AlphaFoldDB" id="A0A2H0KS47"/>
<dbReference type="EMBL" id="PCVN01000102">
    <property type="protein sequence ID" value="PIQ74105.1"/>
    <property type="molecule type" value="Genomic_DNA"/>
</dbReference>
<keyword evidence="3" id="KW-0413">Isomerase</keyword>
<dbReference type="NCBIfam" id="TIGR00689">
    <property type="entry name" value="rpiB_lacA_lacB"/>
    <property type="match status" value="1"/>
</dbReference>
<gene>
    <name evidence="3" type="ORF">COV85_03920</name>
</gene>
<reference evidence="3 4" key="1">
    <citation type="submission" date="2017-09" db="EMBL/GenBank/DDBJ databases">
        <title>Depth-based differentiation of microbial function through sediment-hosted aquifers and enrichment of novel symbionts in the deep terrestrial subsurface.</title>
        <authorList>
            <person name="Probst A.J."/>
            <person name="Ladd B."/>
            <person name="Jarett J.K."/>
            <person name="Geller-Mcgrath D.E."/>
            <person name="Sieber C.M."/>
            <person name="Emerson J.B."/>
            <person name="Anantharaman K."/>
            <person name="Thomas B.C."/>
            <person name="Malmstrom R."/>
            <person name="Stieglmeier M."/>
            <person name="Klingl A."/>
            <person name="Woyke T."/>
            <person name="Ryan C.M."/>
            <person name="Banfield J.F."/>
        </authorList>
    </citation>
    <scope>NUCLEOTIDE SEQUENCE [LARGE SCALE GENOMIC DNA]</scope>
    <source>
        <strain evidence="3">CG11_big_fil_rev_8_21_14_0_20_44_10</strain>
    </source>
</reference>
<dbReference type="NCBIfam" id="NF004051">
    <property type="entry name" value="PRK05571.1"/>
    <property type="match status" value="1"/>
</dbReference>
<dbReference type="GO" id="GO:0004751">
    <property type="term" value="F:ribose-5-phosphate isomerase activity"/>
    <property type="evidence" value="ECO:0007669"/>
    <property type="project" value="TreeGrafter"/>
</dbReference>
<dbReference type="PIRSF" id="PIRSF005384">
    <property type="entry name" value="RpiB_LacA_B"/>
    <property type="match status" value="1"/>
</dbReference>
<dbReference type="SUPFAM" id="SSF89623">
    <property type="entry name" value="Ribose/Galactose isomerase RpiB/AlsB"/>
    <property type="match status" value="1"/>
</dbReference>
<dbReference type="PANTHER" id="PTHR30345:SF0">
    <property type="entry name" value="DNA DAMAGE-REPAIR_TOLERATION PROTEIN DRT102"/>
    <property type="match status" value="1"/>
</dbReference>
<dbReference type="InterPro" id="IPR036569">
    <property type="entry name" value="RpiB_LacA_LacB_sf"/>
</dbReference>
<dbReference type="Proteomes" id="UP000231550">
    <property type="component" value="Unassembled WGS sequence"/>
</dbReference>
<protein>
    <submittedName>
        <fullName evidence="3">Ribose-5-phosphate isomerase</fullName>
    </submittedName>
</protein>
<feature type="active site" description="Proton acceptor" evidence="2">
    <location>
        <position position="64"/>
    </location>
</feature>
<comment type="caution">
    <text evidence="3">The sequence shown here is derived from an EMBL/GenBank/DDBJ whole genome shotgun (WGS) entry which is preliminary data.</text>
</comment>